<evidence type="ECO:0000256" key="1">
    <source>
        <dbReference type="SAM" id="Phobius"/>
    </source>
</evidence>
<dbReference type="AlphaFoldDB" id="A0A5C6FLF1"/>
<dbReference type="Pfam" id="PF09851">
    <property type="entry name" value="SHOCT"/>
    <property type="match status" value="1"/>
</dbReference>
<dbReference type="InterPro" id="IPR018649">
    <property type="entry name" value="SHOCT"/>
</dbReference>
<sequence>MRFQVTERITTNAAITDVGASMQANFQRIASSAKPVGSILRVTSIQASFGSINRTDVTDIEIRPAENGYLLVADVKYRPSVAFWVILIITLFTWVFWLIPIIFYILQKDTVKRGIEEGFRNVKNELESSVSSKQNPSIASPNSAIADLEKLGSLLTQGLITQQEFDEQKRQLLGVRATPIPMQTPPPVPATPTHAARPAASIVSDNESQAANSFSQARDCLNNGQKEMAIEILKDIIKRFPETNAAARARKSLAPRTKSQ</sequence>
<dbReference type="OrthoDB" id="9814116at2"/>
<name>A0A5C6FLF1_9PLAN</name>
<reference evidence="3 4" key="1">
    <citation type="submission" date="2019-02" db="EMBL/GenBank/DDBJ databases">
        <title>Deep-cultivation of Planctomycetes and their phenomic and genomic characterization uncovers novel biology.</title>
        <authorList>
            <person name="Wiegand S."/>
            <person name="Jogler M."/>
            <person name="Boedeker C."/>
            <person name="Pinto D."/>
            <person name="Vollmers J."/>
            <person name="Rivas-Marin E."/>
            <person name="Kohn T."/>
            <person name="Peeters S.H."/>
            <person name="Heuer A."/>
            <person name="Rast P."/>
            <person name="Oberbeckmann S."/>
            <person name="Bunk B."/>
            <person name="Jeske O."/>
            <person name="Meyerdierks A."/>
            <person name="Storesund J.E."/>
            <person name="Kallscheuer N."/>
            <person name="Luecker S."/>
            <person name="Lage O.M."/>
            <person name="Pohl T."/>
            <person name="Merkel B.J."/>
            <person name="Hornburger P."/>
            <person name="Mueller R.-W."/>
            <person name="Bruemmer F."/>
            <person name="Labrenz M."/>
            <person name="Spormann A.M."/>
            <person name="Op Den Camp H."/>
            <person name="Overmann J."/>
            <person name="Amann R."/>
            <person name="Jetten M.S.M."/>
            <person name="Mascher T."/>
            <person name="Medema M.H."/>
            <person name="Devos D.P."/>
            <person name="Kaster A.-K."/>
            <person name="Ovreas L."/>
            <person name="Rohde M."/>
            <person name="Galperin M.Y."/>
            <person name="Jogler C."/>
        </authorList>
    </citation>
    <scope>NUCLEOTIDE SEQUENCE [LARGE SCALE GENOMIC DNA]</scope>
    <source>
        <strain evidence="3 4">V7</strain>
    </source>
</reference>
<evidence type="ECO:0000313" key="4">
    <source>
        <dbReference type="Proteomes" id="UP000316476"/>
    </source>
</evidence>
<evidence type="ECO:0000313" key="3">
    <source>
        <dbReference type="EMBL" id="TWU60914.1"/>
    </source>
</evidence>
<dbReference type="Proteomes" id="UP000316476">
    <property type="component" value="Unassembled WGS sequence"/>
</dbReference>
<feature type="domain" description="SHOCT" evidence="2">
    <location>
        <begin position="148"/>
        <end position="173"/>
    </location>
</feature>
<gene>
    <name evidence="3" type="ORF">V7x_52220</name>
</gene>
<dbReference type="EMBL" id="SJPZ01000003">
    <property type="protein sequence ID" value="TWU60914.1"/>
    <property type="molecule type" value="Genomic_DNA"/>
</dbReference>
<dbReference type="RefSeq" id="WP_146416272.1">
    <property type="nucleotide sequence ID" value="NZ_SJPZ01000003.1"/>
</dbReference>
<protein>
    <recommendedName>
        <fullName evidence="2">SHOCT domain-containing protein</fullName>
    </recommendedName>
</protein>
<keyword evidence="1" id="KW-0812">Transmembrane</keyword>
<accession>A0A5C6FLF1</accession>
<comment type="caution">
    <text evidence="3">The sequence shown here is derived from an EMBL/GenBank/DDBJ whole genome shotgun (WGS) entry which is preliminary data.</text>
</comment>
<organism evidence="3 4">
    <name type="scientific">Crateriforma conspicua</name>
    <dbReference type="NCBI Taxonomy" id="2527996"/>
    <lineage>
        <taxon>Bacteria</taxon>
        <taxon>Pseudomonadati</taxon>
        <taxon>Planctomycetota</taxon>
        <taxon>Planctomycetia</taxon>
        <taxon>Planctomycetales</taxon>
        <taxon>Planctomycetaceae</taxon>
        <taxon>Crateriforma</taxon>
    </lineage>
</organism>
<feature type="transmembrane region" description="Helical" evidence="1">
    <location>
        <begin position="81"/>
        <end position="106"/>
    </location>
</feature>
<keyword evidence="1" id="KW-0472">Membrane</keyword>
<proteinExistence type="predicted"/>
<evidence type="ECO:0000259" key="2">
    <source>
        <dbReference type="Pfam" id="PF09851"/>
    </source>
</evidence>
<keyword evidence="1" id="KW-1133">Transmembrane helix</keyword>